<dbReference type="RefSeq" id="XP_013243641.1">
    <property type="nucleotide sequence ID" value="XM_013388187.1"/>
</dbReference>
<evidence type="ECO:0000256" key="3">
    <source>
        <dbReference type="ARBA" id="ARBA00023054"/>
    </source>
</evidence>
<evidence type="ECO:0000259" key="8">
    <source>
        <dbReference type="Pfam" id="PF07540"/>
    </source>
</evidence>
<feature type="compositionally biased region" description="Gly residues" evidence="6">
    <location>
        <begin position="660"/>
        <end position="673"/>
    </location>
</feature>
<evidence type="ECO:0000259" key="7">
    <source>
        <dbReference type="Pfam" id="PF03914"/>
    </source>
</evidence>
<feature type="compositionally biased region" description="Acidic residues" evidence="6">
    <location>
        <begin position="331"/>
        <end position="341"/>
    </location>
</feature>
<feature type="domain" description="CCAAT-binding factor" evidence="7">
    <location>
        <begin position="823"/>
        <end position="1000"/>
    </location>
</feature>
<feature type="compositionally biased region" description="Acidic residues" evidence="6">
    <location>
        <begin position="213"/>
        <end position="259"/>
    </location>
</feature>
<protein>
    <recommendedName>
        <fullName evidence="11">Nucleolar complex-associated protein 3</fullName>
    </recommendedName>
</protein>
<keyword evidence="10" id="KW-1185">Reference proteome</keyword>
<dbReference type="Pfam" id="PF03914">
    <property type="entry name" value="CBF"/>
    <property type="match status" value="1"/>
</dbReference>
<dbReference type="EMBL" id="JMSN01000033">
    <property type="protein sequence ID" value="KDN46775.1"/>
    <property type="molecule type" value="Genomic_DNA"/>
</dbReference>
<evidence type="ECO:0000313" key="10">
    <source>
        <dbReference type="Proteomes" id="UP000027361"/>
    </source>
</evidence>
<feature type="compositionally biased region" description="Acidic residues" evidence="6">
    <location>
        <begin position="191"/>
        <end position="205"/>
    </location>
</feature>
<evidence type="ECO:0000256" key="5">
    <source>
        <dbReference type="SAM" id="Coils"/>
    </source>
</evidence>
<feature type="compositionally biased region" description="Basic and acidic residues" evidence="6">
    <location>
        <begin position="155"/>
        <end position="173"/>
    </location>
</feature>
<dbReference type="PANTHER" id="PTHR14428">
    <property type="entry name" value="NUCLEOLAR COMPLEX PROTEIN 3"/>
    <property type="match status" value="1"/>
</dbReference>
<keyword evidence="4" id="KW-0539">Nucleus</keyword>
<dbReference type="InParanoid" id="A0A066W7N4"/>
<feature type="compositionally biased region" description="Basic and acidic residues" evidence="6">
    <location>
        <begin position="49"/>
        <end position="60"/>
    </location>
</feature>
<feature type="region of interest" description="Disordered" evidence="6">
    <location>
        <begin position="1"/>
        <end position="366"/>
    </location>
</feature>
<dbReference type="FunCoup" id="A0A066W7N4">
    <property type="interactions" value="455"/>
</dbReference>
<dbReference type="STRING" id="1037660.A0A066W7N4"/>
<feature type="region of interest" description="Disordered" evidence="6">
    <location>
        <begin position="651"/>
        <end position="696"/>
    </location>
</feature>
<feature type="compositionally biased region" description="Acidic residues" evidence="6">
    <location>
        <begin position="106"/>
        <end position="117"/>
    </location>
</feature>
<accession>A0A066W7N4</accession>
<dbReference type="GeneID" id="25264312"/>
<evidence type="ECO:0008006" key="11">
    <source>
        <dbReference type="Google" id="ProtNLM"/>
    </source>
</evidence>
<dbReference type="Pfam" id="PF07540">
    <property type="entry name" value="NOC3p"/>
    <property type="match status" value="1"/>
</dbReference>
<keyword evidence="3 5" id="KW-0175">Coiled coil</keyword>
<comment type="similarity">
    <text evidence="2">Belongs to the CBF/MAK21 family.</text>
</comment>
<feature type="coiled-coil region" evidence="5">
    <location>
        <begin position="705"/>
        <end position="732"/>
    </location>
</feature>
<dbReference type="AlphaFoldDB" id="A0A066W7N4"/>
<evidence type="ECO:0000256" key="2">
    <source>
        <dbReference type="ARBA" id="ARBA00007797"/>
    </source>
</evidence>
<proteinExistence type="inferred from homology"/>
<feature type="compositionally biased region" description="Polar residues" evidence="6">
    <location>
        <begin position="124"/>
        <end position="154"/>
    </location>
</feature>
<dbReference type="HOGENOM" id="CLU_307174_0_0_1"/>
<evidence type="ECO:0000256" key="6">
    <source>
        <dbReference type="SAM" id="MobiDB-lite"/>
    </source>
</evidence>
<feature type="compositionally biased region" description="Basic residues" evidence="6">
    <location>
        <begin position="28"/>
        <end position="37"/>
    </location>
</feature>
<dbReference type="OMA" id="RNDMREK"/>
<dbReference type="GO" id="GO:0003682">
    <property type="term" value="F:chromatin binding"/>
    <property type="evidence" value="ECO:0007669"/>
    <property type="project" value="TreeGrafter"/>
</dbReference>
<evidence type="ECO:0000313" key="9">
    <source>
        <dbReference type="EMBL" id="KDN46775.1"/>
    </source>
</evidence>
<dbReference type="GO" id="GO:0006270">
    <property type="term" value="P:DNA replication initiation"/>
    <property type="evidence" value="ECO:0007669"/>
    <property type="project" value="TreeGrafter"/>
</dbReference>
<dbReference type="GO" id="GO:0005730">
    <property type="term" value="C:nucleolus"/>
    <property type="evidence" value="ECO:0007669"/>
    <property type="project" value="UniProtKB-SubCell"/>
</dbReference>
<feature type="domain" description="Nucleolar complex-associated protein 3 N-terminal" evidence="8">
    <location>
        <begin position="390"/>
        <end position="532"/>
    </location>
</feature>
<dbReference type="PANTHER" id="PTHR14428:SF5">
    <property type="entry name" value="NUCLEOLAR COMPLEX PROTEIN 3 HOMOLOG"/>
    <property type="match status" value="1"/>
</dbReference>
<feature type="compositionally biased region" description="Acidic residues" evidence="6">
    <location>
        <begin position="303"/>
        <end position="312"/>
    </location>
</feature>
<dbReference type="InterPro" id="IPR016903">
    <property type="entry name" value="Nucleolar_cplx-assoc_3"/>
</dbReference>
<dbReference type="OrthoDB" id="10263597at2759"/>
<feature type="region of interest" description="Disordered" evidence="6">
    <location>
        <begin position="429"/>
        <end position="469"/>
    </location>
</feature>
<feature type="compositionally biased region" description="Low complexity" evidence="6">
    <location>
        <begin position="458"/>
        <end position="469"/>
    </location>
</feature>
<dbReference type="Proteomes" id="UP000027361">
    <property type="component" value="Unassembled WGS sequence"/>
</dbReference>
<feature type="compositionally biased region" description="Acidic residues" evidence="6">
    <location>
        <begin position="75"/>
        <end position="90"/>
    </location>
</feature>
<sequence length="1014" mass="110616">MARSAPRRGYRGDPSKAHGGAADQIQKKSQKPKKKMRGPAPIIPMPKLPKMEKGKARATDAEFGSANGDGRAAGDDDEDDEDSSDGDLLDAQDMIGDGESSGSESASEDESSSEMDQDGPSGTAGPSTARTPKTVPNLSFLTSLDANAIGTSRSEQARLKKEEKKRQREEMKQMAKLNGTATVAKVKEQESGSEDYDDFEDENDDLSMGSLSELDEMEDDDVSGDEDLLSGSEEDEESDSQSSVEDGDSDPSTDDDQREDEFARRVAAQSKRKRKEEELEKAKRAKKVRLPVRGDDGWIAGGGDEDCDDDDQDGSKVSATGASRVVRASKDDDEDSESESESDVRGKSSSNAQRQALPPTSDITTSNRFGLLAPYAVMQLQPRSRRVTAAREQIAHLAQNVIADPEVAGLGFLKRMAVFMSVRIKRPPHLQSAPDTMNEVKANSKSSAKAGKGKGEETSGSDSEESSSTSALPVDLGIRAAAIFSLMAVYSDILPGYRIRPLTDAEKEEKVSQDIKRRREFEQGIIEVYRAFLEACERLIKSKHELSSIALKAMTMLLLRAPHFNYRTNIIRTIVSRLSRPPSSLSTAWDADCVLCASTLTQLLRQDAAGDVSLEVVRLLHRMIKERRYNVHANVLDILLHLRLKDELGRKRASTTTADRGGGGGGEDAGGKGSQSRGRKTKAADVRKGTAQHLSKKDVKKMREIREIEKEMREADATIDLEERERNQTETLKLLFVLYFAILKSPTVSSTLLGSAMEGLALYAHRINVDFFRDLLAVLREHVARARKAAVSRQDPREAAAADAGDGDGDAQLSGARRGLRDSLLCLVTAFELLSGQGEALNIDLSDFASHLYGVMLQVSMTTGVDEAPIPRGASGKKQQEQQQHLRSSADLLFRALELLLLRPRASSVPSERAAAFAKRLLGCSLHWSSPTSVIRALRMIKVMLARDARLGALFDGEDRARDGRFDGVGDNVDAVRPLACGVSAWEIEVLRKSGNADVREEVKQLLATVEVQN</sequence>
<comment type="subcellular location">
    <subcellularLocation>
        <location evidence="1">Nucleus</location>
        <location evidence="1">Nucleolus</location>
    </subcellularLocation>
</comment>
<evidence type="ECO:0000256" key="1">
    <source>
        <dbReference type="ARBA" id="ARBA00004604"/>
    </source>
</evidence>
<comment type="caution">
    <text evidence="9">The sequence shown here is derived from an EMBL/GenBank/DDBJ whole genome shotgun (WGS) entry which is preliminary data.</text>
</comment>
<dbReference type="InterPro" id="IPR005612">
    <property type="entry name" value="CCAAT-binding_factor"/>
</dbReference>
<feature type="region of interest" description="Disordered" evidence="6">
    <location>
        <begin position="789"/>
        <end position="811"/>
    </location>
</feature>
<reference evidence="9 10" key="1">
    <citation type="submission" date="2014-05" db="EMBL/GenBank/DDBJ databases">
        <title>Draft genome sequence of a rare smut relative, Tilletiaria anomala UBC 951.</title>
        <authorList>
            <consortium name="DOE Joint Genome Institute"/>
            <person name="Toome M."/>
            <person name="Kuo A."/>
            <person name="Henrissat B."/>
            <person name="Lipzen A."/>
            <person name="Tritt A."/>
            <person name="Yoshinaga Y."/>
            <person name="Zane M."/>
            <person name="Barry K."/>
            <person name="Grigoriev I.V."/>
            <person name="Spatafora J.W."/>
            <person name="Aimea M.C."/>
        </authorList>
    </citation>
    <scope>NUCLEOTIDE SEQUENCE [LARGE SCALE GENOMIC DNA]</scope>
    <source>
        <strain evidence="9 10">UBC 951</strain>
    </source>
</reference>
<organism evidence="9 10">
    <name type="scientific">Tilletiaria anomala (strain ATCC 24038 / CBS 436.72 / UBC 951)</name>
    <dbReference type="NCBI Taxonomy" id="1037660"/>
    <lineage>
        <taxon>Eukaryota</taxon>
        <taxon>Fungi</taxon>
        <taxon>Dikarya</taxon>
        <taxon>Basidiomycota</taxon>
        <taxon>Ustilaginomycotina</taxon>
        <taxon>Exobasidiomycetes</taxon>
        <taxon>Georgefischeriales</taxon>
        <taxon>Tilletiariaceae</taxon>
        <taxon>Tilletiaria</taxon>
    </lineage>
</organism>
<evidence type="ECO:0000256" key="4">
    <source>
        <dbReference type="ARBA" id="ARBA00023242"/>
    </source>
</evidence>
<dbReference type="InterPro" id="IPR011501">
    <property type="entry name" value="Noc3_N"/>
</dbReference>
<name>A0A066W7N4_TILAU</name>
<gene>
    <name evidence="9" type="ORF">K437DRAFT_256045</name>
</gene>